<dbReference type="OrthoDB" id="267517at2759"/>
<reference evidence="3" key="1">
    <citation type="submission" date="2021-01" db="EMBL/GenBank/DDBJ databases">
        <title>Adiantum capillus-veneris genome.</title>
        <authorList>
            <person name="Fang Y."/>
            <person name="Liao Q."/>
        </authorList>
    </citation>
    <scope>NUCLEOTIDE SEQUENCE</scope>
    <source>
        <strain evidence="3">H3</strain>
        <tissue evidence="3">Leaf</tissue>
    </source>
</reference>
<accession>A0A9D4V1C3</accession>
<organism evidence="3 4">
    <name type="scientific">Adiantum capillus-veneris</name>
    <name type="common">Maidenhair fern</name>
    <dbReference type="NCBI Taxonomy" id="13818"/>
    <lineage>
        <taxon>Eukaryota</taxon>
        <taxon>Viridiplantae</taxon>
        <taxon>Streptophyta</taxon>
        <taxon>Embryophyta</taxon>
        <taxon>Tracheophyta</taxon>
        <taxon>Polypodiopsida</taxon>
        <taxon>Polypodiidae</taxon>
        <taxon>Polypodiales</taxon>
        <taxon>Pteridineae</taxon>
        <taxon>Pteridaceae</taxon>
        <taxon>Vittarioideae</taxon>
        <taxon>Adiantum</taxon>
    </lineage>
</organism>
<evidence type="ECO:0000313" key="4">
    <source>
        <dbReference type="Proteomes" id="UP000886520"/>
    </source>
</evidence>
<comment type="caution">
    <text evidence="3">The sequence shown here is derived from an EMBL/GenBank/DDBJ whole genome shotgun (WGS) entry which is preliminary data.</text>
</comment>
<dbReference type="EMBL" id="JABFUD020000007">
    <property type="protein sequence ID" value="KAI5077493.1"/>
    <property type="molecule type" value="Genomic_DNA"/>
</dbReference>
<dbReference type="AlphaFoldDB" id="A0A9D4V1C3"/>
<name>A0A9D4V1C3_ADICA</name>
<protein>
    <recommendedName>
        <fullName evidence="2">Lon N-terminal domain-containing protein</fullName>
    </recommendedName>
</protein>
<gene>
    <name evidence="3" type="ORF">GOP47_0007317</name>
</gene>
<evidence type="ECO:0000313" key="3">
    <source>
        <dbReference type="EMBL" id="KAI5077493.1"/>
    </source>
</evidence>
<sequence length="374" mass="41506">MENSSDEELVAVEAQEVAGSSSSDDEDVFRYGSTATPHSYLGEVDDVACNSVFLEEGSLLMLPIFYIEGIVLFPGATLPMRILDPGDKAAVDLAQSSAEAPSTLGVVHGRSRMSSRQLVVGTTAEIRQLRSVADGSVNLVAKGCQRFRTAHVWTNADGVVCAQVCILSEDLPLHIPRDAFGKLACVLSFQSGRDPSIILEQKREEPKHLRELNSVAHEATQCLRGAHHAGENWGIGVVQGEVEAQHYRPRQEKTDHRAAHARQTHDNDDYPIHDCSQREESSFDRRGGFRKRWALDASKCLSMPQCSAWPHWVYRMHDAYYLAQRAAARLEWLLASSNDGKIQLESIRVVGMDPKIMLKGFHAFNWRNLLTDGS</sequence>
<feature type="domain" description="Lon N-terminal" evidence="2">
    <location>
        <begin position="61"/>
        <end position="260"/>
    </location>
</feature>
<keyword evidence="4" id="KW-1185">Reference proteome</keyword>
<dbReference type="Proteomes" id="UP000886520">
    <property type="component" value="Chromosome 7"/>
</dbReference>
<dbReference type="SMART" id="SM00464">
    <property type="entry name" value="LON"/>
    <property type="match status" value="1"/>
</dbReference>
<feature type="region of interest" description="Disordered" evidence="1">
    <location>
        <begin position="253"/>
        <end position="277"/>
    </location>
</feature>
<proteinExistence type="predicted"/>
<dbReference type="SUPFAM" id="SSF88697">
    <property type="entry name" value="PUA domain-like"/>
    <property type="match status" value="1"/>
</dbReference>
<dbReference type="InterPro" id="IPR015947">
    <property type="entry name" value="PUA-like_sf"/>
</dbReference>
<dbReference type="PANTHER" id="PTHR46732">
    <property type="entry name" value="ATP-DEPENDENT PROTEASE LA (LON) DOMAIN PROTEIN"/>
    <property type="match status" value="1"/>
</dbReference>
<dbReference type="InterPro" id="IPR003111">
    <property type="entry name" value="Lon_prtase_N"/>
</dbReference>
<evidence type="ECO:0000256" key="1">
    <source>
        <dbReference type="SAM" id="MobiDB-lite"/>
    </source>
</evidence>
<dbReference type="InterPro" id="IPR046336">
    <property type="entry name" value="Lon_prtase_N_sf"/>
</dbReference>
<dbReference type="Pfam" id="PF02190">
    <property type="entry name" value="LON_substr_bdg"/>
    <property type="match status" value="1"/>
</dbReference>
<evidence type="ECO:0000259" key="2">
    <source>
        <dbReference type="SMART" id="SM00464"/>
    </source>
</evidence>
<dbReference type="Gene3D" id="2.30.130.40">
    <property type="entry name" value="LON domain-like"/>
    <property type="match status" value="1"/>
</dbReference>
<dbReference type="PANTHER" id="PTHR46732:SF8">
    <property type="entry name" value="ATP-DEPENDENT PROTEASE LA (LON) DOMAIN PROTEIN"/>
    <property type="match status" value="1"/>
</dbReference>